<evidence type="ECO:0000313" key="5">
    <source>
        <dbReference type="EMBL" id="CBL16834.1"/>
    </source>
</evidence>
<protein>
    <submittedName>
        <fullName evidence="5">Transcriptional regulators</fullName>
    </submittedName>
</protein>
<organism evidence="5 6">
    <name type="scientific">Ruminococcus champanellensis (strain DSM 18848 / JCM 17042 / KCTC 15320 / 18P13)</name>
    <dbReference type="NCBI Taxonomy" id="213810"/>
    <lineage>
        <taxon>Bacteria</taxon>
        <taxon>Bacillati</taxon>
        <taxon>Bacillota</taxon>
        <taxon>Clostridia</taxon>
        <taxon>Eubacteriales</taxon>
        <taxon>Oscillospiraceae</taxon>
        <taxon>Ruminococcus</taxon>
    </lineage>
</organism>
<dbReference type="EMBL" id="FP929052">
    <property type="protein sequence ID" value="CBL16834.1"/>
    <property type="molecule type" value="Genomic_DNA"/>
</dbReference>
<dbReference type="HOGENOM" id="CLU_091233_1_0_9"/>
<dbReference type="Pfam" id="PF13412">
    <property type="entry name" value="HTH_24"/>
    <property type="match status" value="1"/>
</dbReference>
<dbReference type="GO" id="GO:0043200">
    <property type="term" value="P:response to amino acid"/>
    <property type="evidence" value="ECO:0007669"/>
    <property type="project" value="TreeGrafter"/>
</dbReference>
<dbReference type="InterPro" id="IPR019888">
    <property type="entry name" value="Tscrpt_reg_AsnC-like"/>
</dbReference>
<dbReference type="SUPFAM" id="SSF54909">
    <property type="entry name" value="Dimeric alpha+beta barrel"/>
    <property type="match status" value="1"/>
</dbReference>
<dbReference type="Gene3D" id="1.10.10.10">
    <property type="entry name" value="Winged helix-like DNA-binding domain superfamily/Winged helix DNA-binding domain"/>
    <property type="match status" value="1"/>
</dbReference>
<dbReference type="SMART" id="SM00344">
    <property type="entry name" value="HTH_ASNC"/>
    <property type="match status" value="1"/>
</dbReference>
<dbReference type="PROSITE" id="PS50956">
    <property type="entry name" value="HTH_ASNC_2"/>
    <property type="match status" value="1"/>
</dbReference>
<dbReference type="OrthoDB" id="66249at2"/>
<evidence type="ECO:0000256" key="3">
    <source>
        <dbReference type="ARBA" id="ARBA00023163"/>
    </source>
</evidence>
<dbReference type="KEGG" id="rch:RUM_06180"/>
<evidence type="ECO:0000313" key="6">
    <source>
        <dbReference type="Proteomes" id="UP000007054"/>
    </source>
</evidence>
<dbReference type="BioCyc" id="RCHA213810:RUM_RS02980-MONOMER"/>
<accession>D4LB39</accession>
<dbReference type="PRINTS" id="PR00033">
    <property type="entry name" value="HTHASNC"/>
</dbReference>
<dbReference type="SUPFAM" id="SSF46785">
    <property type="entry name" value="Winged helix' DNA-binding domain"/>
    <property type="match status" value="1"/>
</dbReference>
<dbReference type="PATRIC" id="fig|213810.4.peg.524"/>
<dbReference type="STRING" id="213810.RUM_06180"/>
<reference evidence="5" key="1">
    <citation type="submission" date="2010-03" db="EMBL/GenBank/DDBJ databases">
        <title>The genome sequence of Ruminococcus sp. 18P13.</title>
        <authorList>
            <consortium name="metaHIT consortium -- http://www.metahit.eu/"/>
            <person name="Pajon A."/>
            <person name="Turner K."/>
            <person name="Parkhill J."/>
            <person name="Bernalier A."/>
        </authorList>
    </citation>
    <scope>NUCLEOTIDE SEQUENCE [LARGE SCALE GENOMIC DNA]</scope>
    <source>
        <strain evidence="5">Type strain: 18P13</strain>
    </source>
</reference>
<dbReference type="InterPro" id="IPR000485">
    <property type="entry name" value="AsnC-type_HTH_dom"/>
</dbReference>
<dbReference type="GO" id="GO:0005829">
    <property type="term" value="C:cytosol"/>
    <property type="evidence" value="ECO:0007669"/>
    <property type="project" value="TreeGrafter"/>
</dbReference>
<dbReference type="GeneID" id="83155427"/>
<keyword evidence="2" id="KW-0238">DNA-binding</keyword>
<evidence type="ECO:0000259" key="4">
    <source>
        <dbReference type="PROSITE" id="PS50956"/>
    </source>
</evidence>
<evidence type="ECO:0000256" key="1">
    <source>
        <dbReference type="ARBA" id="ARBA00023015"/>
    </source>
</evidence>
<dbReference type="PANTHER" id="PTHR30154:SF34">
    <property type="entry name" value="TRANSCRIPTIONAL REGULATOR AZLB"/>
    <property type="match status" value="1"/>
</dbReference>
<dbReference type="InterPro" id="IPR036390">
    <property type="entry name" value="WH_DNA-bd_sf"/>
</dbReference>
<feature type="domain" description="HTH asnC-type" evidence="4">
    <location>
        <begin position="3"/>
        <end position="58"/>
    </location>
</feature>
<keyword evidence="1" id="KW-0805">Transcription regulation</keyword>
<reference evidence="5" key="2">
    <citation type="submission" date="2010-03" db="EMBL/GenBank/DDBJ databases">
        <authorList>
            <person name="Pajon A."/>
        </authorList>
    </citation>
    <scope>NUCLEOTIDE SEQUENCE</scope>
    <source>
        <strain evidence="5">Type strain: 18P13</strain>
    </source>
</reference>
<dbReference type="Gene3D" id="3.30.70.920">
    <property type="match status" value="1"/>
</dbReference>
<dbReference type="PANTHER" id="PTHR30154">
    <property type="entry name" value="LEUCINE-RESPONSIVE REGULATORY PROTEIN"/>
    <property type="match status" value="1"/>
</dbReference>
<dbReference type="Proteomes" id="UP000007054">
    <property type="component" value="Chromosome"/>
</dbReference>
<name>D4LB39_RUMC1</name>
<dbReference type="Pfam" id="PF01037">
    <property type="entry name" value="AsnC_trans_reg"/>
    <property type="match status" value="1"/>
</dbReference>
<dbReference type="RefSeq" id="WP_015557741.1">
    <property type="nucleotide sequence ID" value="NC_021039.1"/>
</dbReference>
<proteinExistence type="predicted"/>
<evidence type="ECO:0000256" key="2">
    <source>
        <dbReference type="ARBA" id="ARBA00023125"/>
    </source>
</evidence>
<dbReference type="InterPro" id="IPR036388">
    <property type="entry name" value="WH-like_DNA-bd_sf"/>
</dbReference>
<dbReference type="AlphaFoldDB" id="D4LB39"/>
<gene>
    <name evidence="5" type="ordered locus">RUM_06180</name>
</gene>
<sequence length="159" mass="17479">MNELLHLLKQNARLSNEELGAMLGITPAEVAAQIKKLEEDGIIKGYSVVLNDELANKDTVTAFIELKVTPKRDCGFEDLAKTVMMYDEVESVSLMSGAYDLAVTVTGSSLKVIALFVAQRLSTIDGVLSTATHFVLKRYKEKGIFIEQEPIDERGMVSP</sequence>
<dbReference type="GO" id="GO:0043565">
    <property type="term" value="F:sequence-specific DNA binding"/>
    <property type="evidence" value="ECO:0007669"/>
    <property type="project" value="InterPro"/>
</dbReference>
<keyword evidence="3" id="KW-0804">Transcription</keyword>
<dbReference type="InterPro" id="IPR011008">
    <property type="entry name" value="Dimeric_a/b-barrel"/>
</dbReference>
<keyword evidence="6" id="KW-1185">Reference proteome</keyword>
<dbReference type="InterPro" id="IPR019887">
    <property type="entry name" value="Tscrpt_reg_AsnC/Lrp_C"/>
</dbReference>